<sequence length="164" mass="18313">MLVCLNLENGNQKCRMTVNGETKRRGTMSQIRRAATLRVQAVTVVFVGGLSWSYGTAWNAISGDSATASGNCRVHQRLVVVVWNGVERRISRLYDYERRLSCPLKARHGCLERRGTSDLATLRLRARGPYGLWRVFVSDPTSGDCSVCRRLHVVVWRDSSGLGS</sequence>
<name>A0ABP0YZK0_9ROSI</name>
<gene>
    <name evidence="1" type="ORF">CITCOLO1_LOCUS18259</name>
</gene>
<evidence type="ECO:0000313" key="2">
    <source>
        <dbReference type="Proteomes" id="UP001642487"/>
    </source>
</evidence>
<keyword evidence="2" id="KW-1185">Reference proteome</keyword>
<evidence type="ECO:0000313" key="1">
    <source>
        <dbReference type="EMBL" id="CAK9325967.1"/>
    </source>
</evidence>
<dbReference type="EMBL" id="OZ021741">
    <property type="protein sequence ID" value="CAK9325967.1"/>
    <property type="molecule type" value="Genomic_DNA"/>
</dbReference>
<dbReference type="Proteomes" id="UP001642487">
    <property type="component" value="Chromosome 7"/>
</dbReference>
<reference evidence="1 2" key="1">
    <citation type="submission" date="2024-03" db="EMBL/GenBank/DDBJ databases">
        <authorList>
            <person name="Gkanogiannis A."/>
            <person name="Becerra Lopez-Lavalle L."/>
        </authorList>
    </citation>
    <scope>NUCLEOTIDE SEQUENCE [LARGE SCALE GENOMIC DNA]</scope>
</reference>
<accession>A0ABP0YZK0</accession>
<protein>
    <submittedName>
        <fullName evidence="1">Uncharacterized protein</fullName>
    </submittedName>
</protein>
<proteinExistence type="predicted"/>
<organism evidence="1 2">
    <name type="scientific">Citrullus colocynthis</name>
    <name type="common">colocynth</name>
    <dbReference type="NCBI Taxonomy" id="252529"/>
    <lineage>
        <taxon>Eukaryota</taxon>
        <taxon>Viridiplantae</taxon>
        <taxon>Streptophyta</taxon>
        <taxon>Embryophyta</taxon>
        <taxon>Tracheophyta</taxon>
        <taxon>Spermatophyta</taxon>
        <taxon>Magnoliopsida</taxon>
        <taxon>eudicotyledons</taxon>
        <taxon>Gunneridae</taxon>
        <taxon>Pentapetalae</taxon>
        <taxon>rosids</taxon>
        <taxon>fabids</taxon>
        <taxon>Cucurbitales</taxon>
        <taxon>Cucurbitaceae</taxon>
        <taxon>Benincaseae</taxon>
        <taxon>Citrullus</taxon>
    </lineage>
</organism>